<organism evidence="4 5">
    <name type="scientific">Brassica napus</name>
    <name type="common">Rape</name>
    <dbReference type="NCBI Taxonomy" id="3708"/>
    <lineage>
        <taxon>Eukaryota</taxon>
        <taxon>Viridiplantae</taxon>
        <taxon>Streptophyta</taxon>
        <taxon>Embryophyta</taxon>
        <taxon>Tracheophyta</taxon>
        <taxon>Spermatophyta</taxon>
        <taxon>Magnoliopsida</taxon>
        <taxon>eudicotyledons</taxon>
        <taxon>Gunneridae</taxon>
        <taxon>Pentapetalae</taxon>
        <taxon>rosids</taxon>
        <taxon>malvids</taxon>
        <taxon>Brassicales</taxon>
        <taxon>Brassicaceae</taxon>
        <taxon>Brassiceae</taxon>
        <taxon>Brassica</taxon>
    </lineage>
</organism>
<keyword evidence="2" id="KW-0328">Glycosyltransferase</keyword>
<evidence type="ECO:0000313" key="5">
    <source>
        <dbReference type="Proteomes" id="UP000824890"/>
    </source>
</evidence>
<feature type="compositionally biased region" description="Polar residues" evidence="3">
    <location>
        <begin position="81"/>
        <end position="92"/>
    </location>
</feature>
<dbReference type="PANTHER" id="PTHR11926:SF774">
    <property type="entry name" value="UDP-GLYCOSYLTRANSFERASE 85A1-RELATED"/>
    <property type="match status" value="1"/>
</dbReference>
<gene>
    <name evidence="4" type="ORF">HID58_065631</name>
</gene>
<name>A0ABQ7ZDD9_BRANA</name>
<proteinExistence type="inferred from homology"/>
<dbReference type="Gene3D" id="3.40.50.2000">
    <property type="entry name" value="Glycogen Phosphorylase B"/>
    <property type="match status" value="1"/>
</dbReference>
<accession>A0ABQ7ZDD9</accession>
<feature type="non-terminal residue" evidence="4">
    <location>
        <position position="92"/>
    </location>
</feature>
<keyword evidence="5" id="KW-1185">Reference proteome</keyword>
<sequence>MNEMASPAVHTTQKPHVVCVPNPAQGHINPMLKVSKLLHAVTFVNTVYNHKRLLRSRRRNALDGFPSFRFESIPDGLPETDGNTTQDIPSLC</sequence>
<dbReference type="PANTHER" id="PTHR11926">
    <property type="entry name" value="GLUCOSYL/GLUCURONOSYL TRANSFERASES"/>
    <property type="match status" value="1"/>
</dbReference>
<comment type="caution">
    <text evidence="4">The sequence shown here is derived from an EMBL/GenBank/DDBJ whole genome shotgun (WGS) entry which is preliminary data.</text>
</comment>
<comment type="similarity">
    <text evidence="1">Belongs to the UDP-glycosyltransferase family.</text>
</comment>
<evidence type="ECO:0008006" key="6">
    <source>
        <dbReference type="Google" id="ProtNLM"/>
    </source>
</evidence>
<reference evidence="4 5" key="1">
    <citation type="submission" date="2021-05" db="EMBL/GenBank/DDBJ databases">
        <title>Genome Assembly of Synthetic Allotetraploid Brassica napus Reveals Homoeologous Exchanges between Subgenomes.</title>
        <authorList>
            <person name="Davis J.T."/>
        </authorList>
    </citation>
    <scope>NUCLEOTIDE SEQUENCE [LARGE SCALE GENOMIC DNA]</scope>
    <source>
        <strain evidence="5">cv. Da-Ae</strain>
        <tissue evidence="4">Seedling</tissue>
    </source>
</reference>
<dbReference type="EMBL" id="JAGKQM010000015">
    <property type="protein sequence ID" value="KAH0878237.1"/>
    <property type="molecule type" value="Genomic_DNA"/>
</dbReference>
<feature type="region of interest" description="Disordered" evidence="3">
    <location>
        <begin position="69"/>
        <end position="92"/>
    </location>
</feature>
<evidence type="ECO:0000256" key="1">
    <source>
        <dbReference type="ARBA" id="ARBA00009995"/>
    </source>
</evidence>
<protein>
    <recommendedName>
        <fullName evidence="6">Glycosyltransferase</fullName>
    </recommendedName>
</protein>
<evidence type="ECO:0000256" key="3">
    <source>
        <dbReference type="SAM" id="MobiDB-lite"/>
    </source>
</evidence>
<evidence type="ECO:0000313" key="4">
    <source>
        <dbReference type="EMBL" id="KAH0878237.1"/>
    </source>
</evidence>
<keyword evidence="2" id="KW-0808">Transferase</keyword>
<dbReference type="Proteomes" id="UP000824890">
    <property type="component" value="Unassembled WGS sequence"/>
</dbReference>
<evidence type="ECO:0000256" key="2">
    <source>
        <dbReference type="ARBA" id="ARBA00022676"/>
    </source>
</evidence>
<dbReference type="SUPFAM" id="SSF53756">
    <property type="entry name" value="UDP-Glycosyltransferase/glycogen phosphorylase"/>
    <property type="match status" value="1"/>
</dbReference>